<dbReference type="eggNOG" id="KOG0694">
    <property type="taxonomic scope" value="Eukaryota"/>
</dbReference>
<dbReference type="HOGENOM" id="CLU_551273_0_0_1"/>
<gene>
    <name evidence="8" type="primary">20202546</name>
    <name evidence="7" type="ORF">HELRODRAFT_168918</name>
</gene>
<dbReference type="Gene3D" id="1.10.510.10">
    <property type="entry name" value="Transferase(Phosphotransferase) domain 1"/>
    <property type="match status" value="2"/>
</dbReference>
<dbReference type="PANTHER" id="PTHR24353">
    <property type="entry name" value="CYCLIC NUCLEOTIDE-DEPENDENT PROTEIN KINASE"/>
    <property type="match status" value="1"/>
</dbReference>
<dbReference type="EMBL" id="AMQM01003144">
    <property type="status" value="NOT_ANNOTATED_CDS"/>
    <property type="molecule type" value="Genomic_DNA"/>
</dbReference>
<keyword evidence="4" id="KW-0418">Kinase</keyword>
<reference evidence="7 9" key="2">
    <citation type="journal article" date="2013" name="Nature">
        <title>Insights into bilaterian evolution from three spiralian genomes.</title>
        <authorList>
            <person name="Simakov O."/>
            <person name="Marletaz F."/>
            <person name="Cho S.J."/>
            <person name="Edsinger-Gonzales E."/>
            <person name="Havlak P."/>
            <person name="Hellsten U."/>
            <person name="Kuo D.H."/>
            <person name="Larsson T."/>
            <person name="Lv J."/>
            <person name="Arendt D."/>
            <person name="Savage R."/>
            <person name="Osoegawa K."/>
            <person name="de Jong P."/>
            <person name="Grimwood J."/>
            <person name="Chapman J.A."/>
            <person name="Shapiro H."/>
            <person name="Aerts A."/>
            <person name="Otillar R.P."/>
            <person name="Terry A.Y."/>
            <person name="Boore J.L."/>
            <person name="Grigoriev I.V."/>
            <person name="Lindberg D.R."/>
            <person name="Seaver E.C."/>
            <person name="Weisblat D.A."/>
            <person name="Putnam N.H."/>
            <person name="Rokhsar D.S."/>
        </authorList>
    </citation>
    <scope>NUCLEOTIDE SEQUENCE</scope>
</reference>
<dbReference type="STRING" id="6412.T1F146"/>
<dbReference type="PANTHER" id="PTHR24353:SF37">
    <property type="entry name" value="CAMP-DEPENDENT PROTEIN KINASE CATALYTIC SUBUNIT PRKX"/>
    <property type="match status" value="1"/>
</dbReference>
<evidence type="ECO:0000313" key="8">
    <source>
        <dbReference type="EnsemblMetazoa" id="HelroP168918"/>
    </source>
</evidence>
<keyword evidence="3" id="KW-0547">Nucleotide-binding</keyword>
<protein>
    <recommendedName>
        <fullName evidence="6">AGC-kinase C-terminal domain-containing protein</fullName>
    </recommendedName>
</protein>
<evidence type="ECO:0000256" key="5">
    <source>
        <dbReference type="ARBA" id="ARBA00022840"/>
    </source>
</evidence>
<evidence type="ECO:0000256" key="1">
    <source>
        <dbReference type="ARBA" id="ARBA00022527"/>
    </source>
</evidence>
<accession>T1F146</accession>
<proteinExistence type="predicted"/>
<feature type="domain" description="AGC-kinase C-terminal" evidence="6">
    <location>
        <begin position="211"/>
        <end position="272"/>
    </location>
</feature>
<dbReference type="Pfam" id="PF00069">
    <property type="entry name" value="Pkinase"/>
    <property type="match status" value="1"/>
</dbReference>
<evidence type="ECO:0000313" key="7">
    <source>
        <dbReference type="EMBL" id="ESO08988.1"/>
    </source>
</evidence>
<dbReference type="RefSeq" id="XP_009013010.1">
    <property type="nucleotide sequence ID" value="XM_009014762.1"/>
</dbReference>
<keyword evidence="9" id="KW-1185">Reference proteome</keyword>
<keyword evidence="5" id="KW-0067">ATP-binding</keyword>
<dbReference type="GO" id="GO:0005524">
    <property type="term" value="F:ATP binding"/>
    <property type="evidence" value="ECO:0007669"/>
    <property type="project" value="UniProtKB-KW"/>
</dbReference>
<organism evidence="8 9">
    <name type="scientific">Helobdella robusta</name>
    <name type="common">Californian leech</name>
    <dbReference type="NCBI Taxonomy" id="6412"/>
    <lineage>
        <taxon>Eukaryota</taxon>
        <taxon>Metazoa</taxon>
        <taxon>Spiralia</taxon>
        <taxon>Lophotrochozoa</taxon>
        <taxon>Annelida</taxon>
        <taxon>Clitellata</taxon>
        <taxon>Hirudinea</taxon>
        <taxon>Rhynchobdellida</taxon>
        <taxon>Glossiphoniidae</taxon>
        <taxon>Helobdella</taxon>
    </lineage>
</organism>
<dbReference type="SMART" id="SM00220">
    <property type="entry name" value="S_TKc"/>
    <property type="match status" value="1"/>
</dbReference>
<keyword evidence="1" id="KW-0723">Serine/threonine-protein kinase</keyword>
<dbReference type="Gene3D" id="3.30.200.20">
    <property type="entry name" value="Phosphorylase Kinase, domain 1"/>
    <property type="match status" value="1"/>
</dbReference>
<evidence type="ECO:0000256" key="4">
    <source>
        <dbReference type="ARBA" id="ARBA00022777"/>
    </source>
</evidence>
<dbReference type="GeneID" id="20202546"/>
<dbReference type="InterPro" id="IPR000719">
    <property type="entry name" value="Prot_kinase_dom"/>
</dbReference>
<evidence type="ECO:0000259" key="6">
    <source>
        <dbReference type="PROSITE" id="PS51285"/>
    </source>
</evidence>
<dbReference type="CTD" id="20202546"/>
<dbReference type="SUPFAM" id="SSF56112">
    <property type="entry name" value="Protein kinase-like (PK-like)"/>
    <property type="match status" value="1"/>
</dbReference>
<name>T1F146_HELRO</name>
<evidence type="ECO:0000256" key="3">
    <source>
        <dbReference type="ARBA" id="ARBA00022741"/>
    </source>
</evidence>
<dbReference type="SMART" id="SM00133">
    <property type="entry name" value="S_TK_X"/>
    <property type="match status" value="1"/>
</dbReference>
<dbReference type="InterPro" id="IPR000961">
    <property type="entry name" value="AGC-kinase_C"/>
</dbReference>
<dbReference type="InterPro" id="IPR011009">
    <property type="entry name" value="Kinase-like_dom_sf"/>
</dbReference>
<dbReference type="GO" id="GO:0005634">
    <property type="term" value="C:nucleus"/>
    <property type="evidence" value="ECO:0000318"/>
    <property type="project" value="GO_Central"/>
</dbReference>
<dbReference type="InParanoid" id="T1F146"/>
<reference evidence="8" key="3">
    <citation type="submission" date="2015-06" db="UniProtKB">
        <authorList>
            <consortium name="EnsemblMetazoa"/>
        </authorList>
    </citation>
    <scope>IDENTIFICATION</scope>
</reference>
<keyword evidence="2" id="KW-0808">Transferase</keyword>
<evidence type="ECO:0000256" key="2">
    <source>
        <dbReference type="ARBA" id="ARBA00022679"/>
    </source>
</evidence>
<dbReference type="GO" id="GO:0004674">
    <property type="term" value="F:protein serine/threonine kinase activity"/>
    <property type="evidence" value="ECO:0000318"/>
    <property type="project" value="GO_Central"/>
</dbReference>
<reference evidence="9" key="1">
    <citation type="submission" date="2012-12" db="EMBL/GenBank/DDBJ databases">
        <authorList>
            <person name="Hellsten U."/>
            <person name="Grimwood J."/>
            <person name="Chapman J.A."/>
            <person name="Shapiro H."/>
            <person name="Aerts A."/>
            <person name="Otillar R.P."/>
            <person name="Terry A.Y."/>
            <person name="Boore J.L."/>
            <person name="Simakov O."/>
            <person name="Marletaz F."/>
            <person name="Cho S.-J."/>
            <person name="Edsinger-Gonzales E."/>
            <person name="Havlak P."/>
            <person name="Kuo D.-H."/>
            <person name="Larsson T."/>
            <person name="Lv J."/>
            <person name="Arendt D."/>
            <person name="Savage R."/>
            <person name="Osoegawa K."/>
            <person name="de Jong P."/>
            <person name="Lindberg D.R."/>
            <person name="Seaver E.C."/>
            <person name="Weisblat D.A."/>
            <person name="Putnam N.H."/>
            <person name="Grigoriev I.V."/>
            <person name="Rokhsar D.S."/>
        </authorList>
    </citation>
    <scope>NUCLEOTIDE SEQUENCE</scope>
</reference>
<evidence type="ECO:0000313" key="9">
    <source>
        <dbReference type="Proteomes" id="UP000015101"/>
    </source>
</evidence>
<dbReference type="EMBL" id="KB096023">
    <property type="protein sequence ID" value="ESO08988.1"/>
    <property type="molecule type" value="Genomic_DNA"/>
</dbReference>
<dbReference type="GO" id="GO:0005737">
    <property type="term" value="C:cytoplasm"/>
    <property type="evidence" value="ECO:0000318"/>
    <property type="project" value="GO_Central"/>
</dbReference>
<dbReference type="KEGG" id="hro:HELRODRAFT_168918"/>
<dbReference type="Proteomes" id="UP000015101">
    <property type="component" value="Unassembled WGS sequence"/>
</dbReference>
<dbReference type="PROSITE" id="PS51285">
    <property type="entry name" value="AGC_KINASE_CTER"/>
    <property type="match status" value="1"/>
</dbReference>
<sequence length="495" mass="56326">MNKLIQFIRKTNGGNKQEGPSTDQMLTKIDTASFSTATSCNVRSSLSLIFSSRRKHDLTTPPVSDSVVLQPSSNFDVAAAGESPICEEVARNKGCGVSTVFKPIFKKRSKKQSEIDFETLVSKYVTIFITNYAKNCTNSICGTPDFIAPEMLKGGYYDCSVDWWSFGILLFEMRTGSVPFTVRSLLVKNPVNRIGCQSNSSDDIKNHPWFSKMDWFKLLKKKLPSSFIPSMKHSMDTSNFEACDETKVDEASKCLYFNEFENFYDSIIPQINCIGLMFFWITESPIVDISTKDWLKDIKKTFDEIGYDEDEVDGSDGPLGVKIPEKAYADFAKECLTRVKKNSSKNNPTVIYDNLSNSDQQVDNNTNNMQTSDLLEKLSNSIKNIEEKLGFPRNNNILLKLTDDSVYNHATLEYQQDRYNRYANVDLIMQQKWNKFFPGLPKPIPIGSPLSNPSRIIVRETDIGEKLRKFKSWLNDFTSNTNDEKVEKIFNDVMQ</sequence>
<dbReference type="AlphaFoldDB" id="T1F146"/>
<dbReference type="EnsemblMetazoa" id="HelroT168918">
    <property type="protein sequence ID" value="HelroP168918"/>
    <property type="gene ID" value="HelroG168918"/>
</dbReference>